<dbReference type="EMBL" id="BAUJ01000055">
    <property type="protein sequence ID" value="GAD90765.1"/>
    <property type="molecule type" value="Genomic_DNA"/>
</dbReference>
<proteinExistence type="predicted"/>
<feature type="signal peptide" evidence="1">
    <location>
        <begin position="1"/>
        <end position="23"/>
    </location>
</feature>
<reference evidence="2 3" key="1">
    <citation type="submission" date="2013-10" db="EMBL/GenBank/DDBJ databases">
        <authorList>
            <person name="Ichikawa N."/>
            <person name="Kimura A."/>
            <person name="Ohji S."/>
            <person name="Hosoyama A."/>
            <person name="Fujita N."/>
        </authorList>
    </citation>
    <scope>NUCLEOTIDE SEQUENCE [LARGE SCALE GENOMIC DNA]</scope>
    <source>
        <strain evidence="2 3">NBRC 102217</strain>
    </source>
</reference>
<keyword evidence="1" id="KW-0732">Signal</keyword>
<evidence type="ECO:0000313" key="2">
    <source>
        <dbReference type="EMBL" id="GAD90765.1"/>
    </source>
</evidence>
<accession>V5HNG1</accession>
<reference evidence="2 3" key="2">
    <citation type="submission" date="2013-11" db="EMBL/GenBank/DDBJ databases">
        <title>Whole genome shotgun sequence of Vibrio halioticoli NBRC 102217.</title>
        <authorList>
            <person name="Isaki S."/>
            <person name="Kimura A."/>
            <person name="Ohji S."/>
            <person name="Hosoyama A."/>
            <person name="Fujita N."/>
            <person name="Hashimoto M."/>
            <person name="Hosoyama Y."/>
            <person name="Yamazoe A."/>
        </authorList>
    </citation>
    <scope>NUCLEOTIDE SEQUENCE [LARGE SCALE GENOMIC DNA]</scope>
    <source>
        <strain evidence="2 3">NBRC 102217</strain>
    </source>
</reference>
<comment type="caution">
    <text evidence="2">The sequence shown here is derived from an EMBL/GenBank/DDBJ whole genome shotgun (WGS) entry which is preliminary data.</text>
</comment>
<gene>
    <name evidence="2" type="ORF">VHA01S_055_00220</name>
</gene>
<feature type="chain" id="PRO_5004735942" evidence="1">
    <location>
        <begin position="24"/>
        <end position="113"/>
    </location>
</feature>
<dbReference type="Proteomes" id="UP000017800">
    <property type="component" value="Unassembled WGS sequence"/>
</dbReference>
<evidence type="ECO:0000256" key="1">
    <source>
        <dbReference type="SAM" id="SignalP"/>
    </source>
</evidence>
<organism evidence="2 3">
    <name type="scientific">Vibrio halioticoli NBRC 102217</name>
    <dbReference type="NCBI Taxonomy" id="1219072"/>
    <lineage>
        <taxon>Bacteria</taxon>
        <taxon>Pseudomonadati</taxon>
        <taxon>Pseudomonadota</taxon>
        <taxon>Gammaproteobacteria</taxon>
        <taxon>Vibrionales</taxon>
        <taxon>Vibrionaceae</taxon>
        <taxon>Vibrio</taxon>
    </lineage>
</organism>
<dbReference type="AlphaFoldDB" id="V5HNG1"/>
<name>V5HNG1_9VIBR</name>
<keyword evidence="3" id="KW-1185">Reference proteome</keyword>
<sequence length="113" mass="12488">MIKSKLATILLFSCTSASASALANEVNFEKYISIANVNMVCAALAWNKGDESLSKEHMALAIGAHDKAYQYNVSESSRKKWVTSMLTRSEKISKDNGGANRTYNLVQCKYELD</sequence>
<protein>
    <submittedName>
        <fullName evidence="2">Uncharacterized protein</fullName>
    </submittedName>
</protein>
<evidence type="ECO:0000313" key="3">
    <source>
        <dbReference type="Proteomes" id="UP000017800"/>
    </source>
</evidence>